<feature type="active site" description="Proton acceptor" evidence="8 9">
    <location>
        <position position="22"/>
    </location>
</feature>
<evidence type="ECO:0000256" key="10">
    <source>
        <dbReference type="PIRSR" id="PIRSR001399-2"/>
    </source>
</evidence>
<dbReference type="NCBIfam" id="NF003805">
    <property type="entry name" value="PRK05395.1-2"/>
    <property type="match status" value="1"/>
</dbReference>
<dbReference type="CDD" id="cd00466">
    <property type="entry name" value="DHQase_II"/>
    <property type="match status" value="1"/>
</dbReference>
<dbReference type="InterPro" id="IPR018509">
    <property type="entry name" value="DHquinase_II_CS"/>
</dbReference>
<feature type="site" description="Transition state stabilizer" evidence="8 11">
    <location>
        <position position="17"/>
    </location>
</feature>
<evidence type="ECO:0000256" key="9">
    <source>
        <dbReference type="PIRSR" id="PIRSR001399-1"/>
    </source>
</evidence>
<dbReference type="GO" id="GO:0009423">
    <property type="term" value="P:chorismate biosynthetic process"/>
    <property type="evidence" value="ECO:0007669"/>
    <property type="project" value="UniProtKB-UniRule"/>
</dbReference>
<dbReference type="EMBL" id="VIKS01000002">
    <property type="protein sequence ID" value="TQV89146.1"/>
    <property type="molecule type" value="Genomic_DNA"/>
</dbReference>
<comment type="caution">
    <text evidence="12">The sequence shown here is derived from an EMBL/GenBank/DDBJ whole genome shotgun (WGS) entry which is preliminary data.</text>
</comment>
<dbReference type="PIRSF" id="PIRSF001399">
    <property type="entry name" value="DHquinase_II"/>
    <property type="match status" value="1"/>
</dbReference>
<dbReference type="HAMAP" id="MF_00169">
    <property type="entry name" value="AroQ"/>
    <property type="match status" value="1"/>
</dbReference>
<feature type="binding site" evidence="8 10">
    <location>
        <position position="111"/>
    </location>
    <ligand>
        <name>substrate</name>
    </ligand>
</feature>
<evidence type="ECO:0000256" key="3">
    <source>
        <dbReference type="ARBA" id="ARBA00004902"/>
    </source>
</evidence>
<dbReference type="RefSeq" id="WP_142891996.1">
    <property type="nucleotide sequence ID" value="NZ_ML660161.1"/>
</dbReference>
<dbReference type="AlphaFoldDB" id="A0A545UI51"/>
<comment type="function">
    <text evidence="2 8">Catalyzes a trans-dehydration via an enolate intermediate.</text>
</comment>
<keyword evidence="8" id="KW-0028">Amino-acid biosynthesis</keyword>
<proteinExistence type="inferred from homology"/>
<gene>
    <name evidence="8 12" type="primary">aroQ</name>
    <name evidence="12" type="ORF">FLL46_03185</name>
</gene>
<evidence type="ECO:0000313" key="13">
    <source>
        <dbReference type="Proteomes" id="UP000315439"/>
    </source>
</evidence>
<name>A0A545UI51_9GAMM</name>
<keyword evidence="13" id="KW-1185">Reference proteome</keyword>
<dbReference type="UniPathway" id="UPA00053">
    <property type="reaction ID" value="UER00086"/>
</dbReference>
<dbReference type="PANTHER" id="PTHR21272">
    <property type="entry name" value="CATABOLIC 3-DEHYDROQUINASE"/>
    <property type="match status" value="1"/>
</dbReference>
<dbReference type="Gene3D" id="3.40.50.9100">
    <property type="entry name" value="Dehydroquinase, class II"/>
    <property type="match status" value="1"/>
</dbReference>
<dbReference type="InterPro" id="IPR036441">
    <property type="entry name" value="DHquinase_II_sf"/>
</dbReference>
<feature type="binding site" evidence="8 10">
    <location>
        <begin position="101"/>
        <end position="102"/>
    </location>
    <ligand>
        <name>substrate</name>
    </ligand>
</feature>
<dbReference type="Pfam" id="PF01220">
    <property type="entry name" value="DHquinase_II"/>
    <property type="match status" value="1"/>
</dbReference>
<evidence type="ECO:0000256" key="11">
    <source>
        <dbReference type="PIRSR" id="PIRSR001399-3"/>
    </source>
</evidence>
<feature type="binding site" evidence="8 10">
    <location>
        <position position="87"/>
    </location>
    <ligand>
        <name>substrate</name>
    </ligand>
</feature>
<comment type="similarity">
    <text evidence="4 8">Belongs to the type-II 3-dehydroquinase family.</text>
</comment>
<evidence type="ECO:0000256" key="5">
    <source>
        <dbReference type="ARBA" id="ARBA00011193"/>
    </source>
</evidence>
<dbReference type="PROSITE" id="PS01029">
    <property type="entry name" value="DEHYDROQUINASE_II"/>
    <property type="match status" value="1"/>
</dbReference>
<evidence type="ECO:0000256" key="7">
    <source>
        <dbReference type="ARBA" id="ARBA00023239"/>
    </source>
</evidence>
<comment type="catalytic activity">
    <reaction evidence="1 8">
        <text>3-dehydroquinate = 3-dehydroshikimate + H2O</text>
        <dbReference type="Rhea" id="RHEA:21096"/>
        <dbReference type="ChEBI" id="CHEBI:15377"/>
        <dbReference type="ChEBI" id="CHEBI:16630"/>
        <dbReference type="ChEBI" id="CHEBI:32364"/>
        <dbReference type="EC" id="4.2.1.10"/>
    </reaction>
</comment>
<dbReference type="Proteomes" id="UP000315439">
    <property type="component" value="Unassembled WGS sequence"/>
</dbReference>
<evidence type="ECO:0000256" key="6">
    <source>
        <dbReference type="ARBA" id="ARBA00012060"/>
    </source>
</evidence>
<dbReference type="GO" id="GO:0019631">
    <property type="term" value="P:quinate catabolic process"/>
    <property type="evidence" value="ECO:0007669"/>
    <property type="project" value="TreeGrafter"/>
</dbReference>
<feature type="active site" description="Proton donor" evidence="8 9">
    <location>
        <position position="100"/>
    </location>
</feature>
<evidence type="ECO:0000256" key="4">
    <source>
        <dbReference type="ARBA" id="ARBA00011037"/>
    </source>
</evidence>
<dbReference type="InterPro" id="IPR001874">
    <property type="entry name" value="DHquinase_II"/>
</dbReference>
<sequence length="145" mass="15868">MTVLILNGPNLNLLGTREPEIYGATTLPEIEQLTLAKLKSADLSGMFFQSNAEHEIVDSIQKAPENDVDFIIINPAAFTHTSVAIRDALAAVGIPFIEVHLSNPHSREPFRQHSYFSDIAVGVIAGFGVNSYLMACDMAIERLQD</sequence>
<accession>A0A545UI51</accession>
<feature type="binding site" evidence="8 10">
    <location>
        <position position="74"/>
    </location>
    <ligand>
        <name>substrate</name>
    </ligand>
</feature>
<dbReference type="NCBIfam" id="NF003807">
    <property type="entry name" value="PRK05395.1-4"/>
    <property type="match status" value="1"/>
</dbReference>
<dbReference type="GO" id="GO:0009073">
    <property type="term" value="P:aromatic amino acid family biosynthetic process"/>
    <property type="evidence" value="ECO:0007669"/>
    <property type="project" value="UniProtKB-KW"/>
</dbReference>
<dbReference type="GO" id="GO:0008652">
    <property type="term" value="P:amino acid biosynthetic process"/>
    <property type="evidence" value="ECO:0007669"/>
    <property type="project" value="UniProtKB-KW"/>
</dbReference>
<protein>
    <recommendedName>
        <fullName evidence="6 8">3-dehydroquinate dehydratase</fullName>
        <shortName evidence="8">3-dehydroquinase</shortName>
        <ecNumber evidence="6 8">4.2.1.10</ecNumber>
    </recommendedName>
    <alternativeName>
        <fullName evidence="8">Type II DHQase</fullName>
    </alternativeName>
</protein>
<evidence type="ECO:0000256" key="2">
    <source>
        <dbReference type="ARBA" id="ARBA00003924"/>
    </source>
</evidence>
<dbReference type="PANTHER" id="PTHR21272:SF3">
    <property type="entry name" value="CATABOLIC 3-DEHYDROQUINASE"/>
    <property type="match status" value="1"/>
</dbReference>
<dbReference type="NCBIfam" id="NF003806">
    <property type="entry name" value="PRK05395.1-3"/>
    <property type="match status" value="1"/>
</dbReference>
<keyword evidence="7 8" id="KW-0456">Lyase</keyword>
<comment type="pathway">
    <text evidence="3 8">Metabolic intermediate biosynthesis; chorismate biosynthesis; chorismate from D-erythrose 4-phosphate and phosphoenolpyruvate: step 3/7.</text>
</comment>
<reference evidence="12 13" key="1">
    <citation type="submission" date="2019-07" db="EMBL/GenBank/DDBJ databases">
        <title>Draft genome for Aliikangiella sp. M105.</title>
        <authorList>
            <person name="Wang G."/>
        </authorList>
    </citation>
    <scope>NUCLEOTIDE SEQUENCE [LARGE SCALE GENOMIC DNA]</scope>
    <source>
        <strain evidence="12 13">M105</strain>
    </source>
</reference>
<comment type="subunit">
    <text evidence="5 8">Homododecamer.</text>
</comment>
<organism evidence="12 13">
    <name type="scientific">Aliikangiella coralliicola</name>
    <dbReference type="NCBI Taxonomy" id="2592383"/>
    <lineage>
        <taxon>Bacteria</taxon>
        <taxon>Pseudomonadati</taxon>
        <taxon>Pseudomonadota</taxon>
        <taxon>Gammaproteobacteria</taxon>
        <taxon>Oceanospirillales</taxon>
        <taxon>Pleioneaceae</taxon>
        <taxon>Aliikangiella</taxon>
    </lineage>
</organism>
<evidence type="ECO:0000256" key="8">
    <source>
        <dbReference type="HAMAP-Rule" id="MF_00169"/>
    </source>
</evidence>
<dbReference type="NCBIfam" id="TIGR01088">
    <property type="entry name" value="aroQ"/>
    <property type="match status" value="1"/>
</dbReference>
<dbReference type="GO" id="GO:0003855">
    <property type="term" value="F:3-dehydroquinate dehydratase activity"/>
    <property type="evidence" value="ECO:0007669"/>
    <property type="project" value="UniProtKB-UniRule"/>
</dbReference>
<dbReference type="EC" id="4.2.1.10" evidence="6 8"/>
<evidence type="ECO:0000256" key="1">
    <source>
        <dbReference type="ARBA" id="ARBA00001864"/>
    </source>
</evidence>
<dbReference type="SUPFAM" id="SSF52304">
    <property type="entry name" value="Type II 3-dehydroquinate dehydratase"/>
    <property type="match status" value="1"/>
</dbReference>
<feature type="binding site" evidence="8 10">
    <location>
        <position position="80"/>
    </location>
    <ligand>
        <name>substrate</name>
    </ligand>
</feature>
<dbReference type="OrthoDB" id="9790793at2"/>
<keyword evidence="8" id="KW-0057">Aromatic amino acid biosynthesis</keyword>
<dbReference type="NCBIfam" id="NF003804">
    <property type="entry name" value="PRK05395.1-1"/>
    <property type="match status" value="1"/>
</dbReference>
<evidence type="ECO:0000313" key="12">
    <source>
        <dbReference type="EMBL" id="TQV89146.1"/>
    </source>
</evidence>